<dbReference type="KEGG" id="dfa:DFA_04295"/>
<sequence>MSTLQSMRIHHSLYHSLGKMDKELIIMIFRNRYLKEMIFNFDRSEQQKQDRYSISITRVYRYDDWYSADHMIRHRHFGLLINKLQRGISVAFTNKSIELICQEVKDTEQWRALYQLKRSSFVGANLVWCACLGGNIEIIQTLLEQEHPVRLSTQDVSNISSSVTPEIRKLLTDHKVKCDTHHDQRIVGKPLTLNTDKLRRSYANFDSYKSLDSKGLENAFQEEDIELAKRILQHKDFHYSHYEFIHKNYNHRFIAKVLEVLDDPNNGIPRSSKIYLTKTRKTFKSSTMESLMCHSSSHQLYQLFVTNKEESYNIQRMVMSVGNIEFLKYIHTSSDPSWILYDISSALRVGRYDVIEYMVDTYTTKFTLENILLSIAMSGQSQTLDYFLNKKPSLQQQLLDSSIVDPKQLINHLIRENHLEMLLYLFEKVGFKNEYIKPLLKNTNMKQQLLIVLKQIGQSKCK</sequence>
<evidence type="ECO:0000313" key="2">
    <source>
        <dbReference type="Proteomes" id="UP000007797"/>
    </source>
</evidence>
<dbReference type="Proteomes" id="UP000007797">
    <property type="component" value="Unassembled WGS sequence"/>
</dbReference>
<organism evidence="1 2">
    <name type="scientific">Cavenderia fasciculata</name>
    <name type="common">Slime mold</name>
    <name type="synonym">Dictyostelium fasciculatum</name>
    <dbReference type="NCBI Taxonomy" id="261658"/>
    <lineage>
        <taxon>Eukaryota</taxon>
        <taxon>Amoebozoa</taxon>
        <taxon>Evosea</taxon>
        <taxon>Eumycetozoa</taxon>
        <taxon>Dictyostelia</taxon>
        <taxon>Acytosteliales</taxon>
        <taxon>Cavenderiaceae</taxon>
        <taxon>Cavenderia</taxon>
    </lineage>
</organism>
<gene>
    <name evidence="1" type="ORF">DFA_04295</name>
</gene>
<dbReference type="RefSeq" id="XP_004360028.1">
    <property type="nucleotide sequence ID" value="XM_004359971.1"/>
</dbReference>
<dbReference type="PANTHER" id="PTHR32142">
    <property type="entry name" value="B BOX-TYPE DOMAIN-CONTAINING PROTEIN-RELATED"/>
    <property type="match status" value="1"/>
</dbReference>
<dbReference type="OrthoDB" id="24005at2759"/>
<dbReference type="STRING" id="1054147.F4PP64"/>
<dbReference type="PANTHER" id="PTHR32142:SF55">
    <property type="entry name" value="ANKYRIN REPEAT-CONTAINING PROTEIN-RELATED"/>
    <property type="match status" value="1"/>
</dbReference>
<dbReference type="AlphaFoldDB" id="F4PP64"/>
<proteinExistence type="predicted"/>
<evidence type="ECO:0008006" key="3">
    <source>
        <dbReference type="Google" id="ProtNLM"/>
    </source>
</evidence>
<reference evidence="2" key="1">
    <citation type="journal article" date="2011" name="Genome Res.">
        <title>Phylogeny-wide analysis of social amoeba genomes highlights ancient origins for complex intercellular communication.</title>
        <authorList>
            <person name="Heidel A.J."/>
            <person name="Lawal H.M."/>
            <person name="Felder M."/>
            <person name="Schilde C."/>
            <person name="Helps N.R."/>
            <person name="Tunggal B."/>
            <person name="Rivero F."/>
            <person name="John U."/>
            <person name="Schleicher M."/>
            <person name="Eichinger L."/>
            <person name="Platzer M."/>
            <person name="Noegel A.A."/>
            <person name="Schaap P."/>
            <person name="Gloeckner G."/>
        </authorList>
    </citation>
    <scope>NUCLEOTIDE SEQUENCE [LARGE SCALE GENOMIC DNA]</scope>
    <source>
        <strain evidence="2">SH3</strain>
    </source>
</reference>
<dbReference type="GeneID" id="14874607"/>
<keyword evidence="2" id="KW-1185">Reference proteome</keyword>
<name>F4PP64_CACFS</name>
<evidence type="ECO:0000313" key="1">
    <source>
        <dbReference type="EMBL" id="EGG22177.1"/>
    </source>
</evidence>
<accession>F4PP64</accession>
<dbReference type="EMBL" id="GL883009">
    <property type="protein sequence ID" value="EGG22177.1"/>
    <property type="molecule type" value="Genomic_DNA"/>
</dbReference>
<protein>
    <recommendedName>
        <fullName evidence="3">Ankyrin repeat-containing protein</fullName>
    </recommendedName>
</protein>